<feature type="transmembrane region" description="Helical" evidence="7">
    <location>
        <begin position="88"/>
        <end position="108"/>
    </location>
</feature>
<dbReference type="RefSeq" id="WP_151692854.1">
    <property type="nucleotide sequence ID" value="NZ_BMGX01000002.1"/>
</dbReference>
<evidence type="ECO:0000256" key="4">
    <source>
        <dbReference type="ARBA" id="ARBA00022692"/>
    </source>
</evidence>
<dbReference type="EMBL" id="WBVQ01000001">
    <property type="protein sequence ID" value="KAB2818166.1"/>
    <property type="molecule type" value="Genomic_DNA"/>
</dbReference>
<keyword evidence="4 7" id="KW-0812">Transmembrane</keyword>
<dbReference type="GO" id="GO:0005886">
    <property type="term" value="C:plasma membrane"/>
    <property type="evidence" value="ECO:0007669"/>
    <property type="project" value="UniProtKB-SubCell"/>
</dbReference>
<evidence type="ECO:0000256" key="6">
    <source>
        <dbReference type="ARBA" id="ARBA00023136"/>
    </source>
</evidence>
<feature type="transmembrane region" description="Helical" evidence="7">
    <location>
        <begin position="61"/>
        <end position="82"/>
    </location>
</feature>
<dbReference type="Pfam" id="PF03601">
    <property type="entry name" value="Cons_hypoth698"/>
    <property type="match status" value="1"/>
</dbReference>
<dbReference type="Proteomes" id="UP000484164">
    <property type="component" value="Unassembled WGS sequence"/>
</dbReference>
<comment type="caution">
    <text evidence="8">The sequence shown here is derived from an EMBL/GenBank/DDBJ whole genome shotgun (WGS) entry which is preliminary data.</text>
</comment>
<feature type="transmembrane region" description="Helical" evidence="7">
    <location>
        <begin position="147"/>
        <end position="170"/>
    </location>
</feature>
<reference evidence="8 9" key="1">
    <citation type="submission" date="2019-10" db="EMBL/GenBank/DDBJ databases">
        <title>Genome sequence of Phaeocystidibacter marisrubri JCM30614 (type strain).</title>
        <authorList>
            <person name="Bowman J.P."/>
        </authorList>
    </citation>
    <scope>NUCLEOTIDE SEQUENCE [LARGE SCALE GENOMIC DNA]</scope>
    <source>
        <strain evidence="8 9">JCM 30614</strain>
    </source>
</reference>
<feature type="transmembrane region" description="Helical" evidence="7">
    <location>
        <begin position="242"/>
        <end position="262"/>
    </location>
</feature>
<feature type="transmembrane region" description="Helical" evidence="7">
    <location>
        <begin position="120"/>
        <end position="141"/>
    </location>
</feature>
<feature type="transmembrane region" description="Helical" evidence="7">
    <location>
        <begin position="274"/>
        <end position="292"/>
    </location>
</feature>
<proteinExistence type="inferred from homology"/>
<sequence length="329" mass="34676">MEKLQSQHFQGLLVMVLITGLSYGLSETTGILGSVVWGLLLGILGGNLIQTPSAWKPGIVFSEKTVLAYAIILMGIQTGIAFQSSTPWETGLIVIAVMTIAIISGLLLYKRFNLSKDDGILLGVGNAVCGASAIAAISGIIKADAKSTGTGIAIVNLLGVLGLIIIPSVLANMDLNVIEKALYTGGTLQAVGQAVAAGNTLGSDVGIWATTIKMFRVGMLLPVALIFAFTQSRSNGTNKPSLKLIPTFLWLFILTSAIGAFLPLPDSFTDLVHTIEKIILTIAMVAIGWQIKLSKLWTEGPVRLLLGVIIFVIQLAVMTGLIILVQPQV</sequence>
<gene>
    <name evidence="8" type="ORF">F8C82_07120</name>
</gene>
<dbReference type="AlphaFoldDB" id="A0A6L3ZJG8"/>
<feature type="transmembrane region" description="Helical" evidence="7">
    <location>
        <begin position="31"/>
        <end position="49"/>
    </location>
</feature>
<comment type="similarity">
    <text evidence="2">Belongs to the UPF0324 family.</text>
</comment>
<evidence type="ECO:0000313" key="9">
    <source>
        <dbReference type="Proteomes" id="UP000484164"/>
    </source>
</evidence>
<dbReference type="PANTHER" id="PTHR30106:SF2">
    <property type="entry name" value="UPF0324 INNER MEMBRANE PROTEIN YEIH"/>
    <property type="match status" value="1"/>
</dbReference>
<evidence type="ECO:0000256" key="3">
    <source>
        <dbReference type="ARBA" id="ARBA00022475"/>
    </source>
</evidence>
<dbReference type="PANTHER" id="PTHR30106">
    <property type="entry name" value="INNER MEMBRANE PROTEIN YEIH-RELATED"/>
    <property type="match status" value="1"/>
</dbReference>
<feature type="transmembrane region" description="Helical" evidence="7">
    <location>
        <begin position="304"/>
        <end position="325"/>
    </location>
</feature>
<evidence type="ECO:0000256" key="2">
    <source>
        <dbReference type="ARBA" id="ARBA00007977"/>
    </source>
</evidence>
<organism evidence="8 9">
    <name type="scientific">Phaeocystidibacter marisrubri</name>
    <dbReference type="NCBI Taxonomy" id="1577780"/>
    <lineage>
        <taxon>Bacteria</taxon>
        <taxon>Pseudomonadati</taxon>
        <taxon>Bacteroidota</taxon>
        <taxon>Flavobacteriia</taxon>
        <taxon>Flavobacteriales</taxon>
        <taxon>Phaeocystidibacteraceae</taxon>
        <taxon>Phaeocystidibacter</taxon>
    </lineage>
</organism>
<feature type="transmembrane region" description="Helical" evidence="7">
    <location>
        <begin position="207"/>
        <end position="230"/>
    </location>
</feature>
<keyword evidence="9" id="KW-1185">Reference proteome</keyword>
<keyword evidence="5 7" id="KW-1133">Transmembrane helix</keyword>
<dbReference type="OrthoDB" id="9811391at2"/>
<comment type="subcellular location">
    <subcellularLocation>
        <location evidence="1">Cell membrane</location>
        <topology evidence="1">Multi-pass membrane protein</topology>
    </subcellularLocation>
</comment>
<evidence type="ECO:0000256" key="7">
    <source>
        <dbReference type="SAM" id="Phobius"/>
    </source>
</evidence>
<name>A0A6L3ZJG8_9FLAO</name>
<accession>A0A6L3ZJG8</accession>
<evidence type="ECO:0000256" key="1">
    <source>
        <dbReference type="ARBA" id="ARBA00004651"/>
    </source>
</evidence>
<protein>
    <submittedName>
        <fullName evidence="8">Putative sulfate exporter family transporter</fullName>
    </submittedName>
</protein>
<dbReference type="InterPro" id="IPR018383">
    <property type="entry name" value="UPF0324_pro"/>
</dbReference>
<evidence type="ECO:0000256" key="5">
    <source>
        <dbReference type="ARBA" id="ARBA00022989"/>
    </source>
</evidence>
<keyword evidence="3" id="KW-1003">Cell membrane</keyword>
<evidence type="ECO:0000313" key="8">
    <source>
        <dbReference type="EMBL" id="KAB2818166.1"/>
    </source>
</evidence>
<keyword evidence="6 7" id="KW-0472">Membrane</keyword>